<name>A0AAN7UUP0_9PEZI</name>
<dbReference type="AlphaFoldDB" id="A0AAN7UUP0"/>
<dbReference type="InterPro" id="IPR036770">
    <property type="entry name" value="Ankyrin_rpt-contain_sf"/>
</dbReference>
<evidence type="ECO:0000313" key="4">
    <source>
        <dbReference type="EMBL" id="KAK5633166.1"/>
    </source>
</evidence>
<dbReference type="Proteomes" id="UP001305414">
    <property type="component" value="Unassembled WGS sequence"/>
</dbReference>
<keyword evidence="2 3" id="KW-0040">ANK repeat</keyword>
<dbReference type="InterPro" id="IPR051165">
    <property type="entry name" value="Multifunctional_ANK_Repeat"/>
</dbReference>
<dbReference type="SUPFAM" id="SSF48403">
    <property type="entry name" value="Ankyrin repeat"/>
    <property type="match status" value="1"/>
</dbReference>
<dbReference type="PROSITE" id="PS50088">
    <property type="entry name" value="ANK_REPEAT"/>
    <property type="match status" value="1"/>
</dbReference>
<proteinExistence type="predicted"/>
<dbReference type="InterPro" id="IPR002110">
    <property type="entry name" value="Ankyrin_rpt"/>
</dbReference>
<evidence type="ECO:0008006" key="6">
    <source>
        <dbReference type="Google" id="ProtNLM"/>
    </source>
</evidence>
<reference evidence="4 5" key="1">
    <citation type="submission" date="2023-10" db="EMBL/GenBank/DDBJ databases">
        <title>Draft genome sequence of Xylaria bambusicola isolate GMP-LS, the root and basal stem rot pathogen of sugarcane in Indonesia.</title>
        <authorList>
            <person name="Selvaraj P."/>
            <person name="Muralishankar V."/>
            <person name="Muruganantham S."/>
            <person name="Sp S."/>
            <person name="Haryani S."/>
            <person name="Lau K.J.X."/>
            <person name="Naqvi N.I."/>
        </authorList>
    </citation>
    <scope>NUCLEOTIDE SEQUENCE [LARGE SCALE GENOMIC DNA]</scope>
    <source>
        <strain evidence="4">GMP-LS</strain>
    </source>
</reference>
<keyword evidence="5" id="KW-1185">Reference proteome</keyword>
<dbReference type="PROSITE" id="PS50297">
    <property type="entry name" value="ANK_REP_REGION"/>
    <property type="match status" value="1"/>
</dbReference>
<accession>A0AAN7UUP0</accession>
<feature type="repeat" description="ANK" evidence="3">
    <location>
        <begin position="148"/>
        <end position="176"/>
    </location>
</feature>
<dbReference type="Pfam" id="PF12796">
    <property type="entry name" value="Ank_2"/>
    <property type="match status" value="1"/>
</dbReference>
<sequence length="268" mass="30047">MPSKPSEEYRRHLVSLLLERGASVHVQDFCLGNAIQPCLTMTEFQLLLKLLLNHGADINAVHKERQITALQAVIEFYDDYSLEDYLFFLTDQVRCLIENGANVNIGAGAYGFPLQSACSKKDDNFAMCLLQACPDLDIHAVGGLFGRALQAAAYSGHVDVVKILLHRGVNPNVKGGKYRSALNAAIFQGRWHIVEMLLENGTISDRQQFQEPDEEWLSLIEKESTLGTYDDMPAEEVELVNKDQVDGEAAVERYRIFWERQPMSADAV</sequence>
<dbReference type="Gene3D" id="1.25.40.20">
    <property type="entry name" value="Ankyrin repeat-containing domain"/>
    <property type="match status" value="2"/>
</dbReference>
<gene>
    <name evidence="4" type="ORF">RRF57_008880</name>
</gene>
<keyword evidence="1" id="KW-0677">Repeat</keyword>
<evidence type="ECO:0000256" key="1">
    <source>
        <dbReference type="ARBA" id="ARBA00022737"/>
    </source>
</evidence>
<dbReference type="PANTHER" id="PTHR24123">
    <property type="entry name" value="ANKYRIN REPEAT-CONTAINING"/>
    <property type="match status" value="1"/>
</dbReference>
<evidence type="ECO:0000256" key="2">
    <source>
        <dbReference type="ARBA" id="ARBA00023043"/>
    </source>
</evidence>
<comment type="caution">
    <text evidence="4">The sequence shown here is derived from an EMBL/GenBank/DDBJ whole genome shotgun (WGS) entry which is preliminary data.</text>
</comment>
<protein>
    <recommendedName>
        <fullName evidence="6">Ankyrin</fullName>
    </recommendedName>
</protein>
<organism evidence="4 5">
    <name type="scientific">Xylaria bambusicola</name>
    <dbReference type="NCBI Taxonomy" id="326684"/>
    <lineage>
        <taxon>Eukaryota</taxon>
        <taxon>Fungi</taxon>
        <taxon>Dikarya</taxon>
        <taxon>Ascomycota</taxon>
        <taxon>Pezizomycotina</taxon>
        <taxon>Sordariomycetes</taxon>
        <taxon>Xylariomycetidae</taxon>
        <taxon>Xylariales</taxon>
        <taxon>Xylariaceae</taxon>
        <taxon>Xylaria</taxon>
    </lineage>
</organism>
<dbReference type="SMART" id="SM00248">
    <property type="entry name" value="ANK"/>
    <property type="match status" value="4"/>
</dbReference>
<evidence type="ECO:0000256" key="3">
    <source>
        <dbReference type="PROSITE-ProRule" id="PRU00023"/>
    </source>
</evidence>
<dbReference type="EMBL" id="JAWHQM010000030">
    <property type="protein sequence ID" value="KAK5633166.1"/>
    <property type="molecule type" value="Genomic_DNA"/>
</dbReference>
<evidence type="ECO:0000313" key="5">
    <source>
        <dbReference type="Proteomes" id="UP001305414"/>
    </source>
</evidence>
<dbReference type="PANTHER" id="PTHR24123:SF33">
    <property type="entry name" value="PROTEIN HOS4"/>
    <property type="match status" value="1"/>
</dbReference>